<name>A0A6H5FWD5_9HEMI</name>
<organism evidence="1 2">
    <name type="scientific">Nesidiocoris tenuis</name>
    <dbReference type="NCBI Taxonomy" id="355587"/>
    <lineage>
        <taxon>Eukaryota</taxon>
        <taxon>Metazoa</taxon>
        <taxon>Ecdysozoa</taxon>
        <taxon>Arthropoda</taxon>
        <taxon>Hexapoda</taxon>
        <taxon>Insecta</taxon>
        <taxon>Pterygota</taxon>
        <taxon>Neoptera</taxon>
        <taxon>Paraneoptera</taxon>
        <taxon>Hemiptera</taxon>
        <taxon>Heteroptera</taxon>
        <taxon>Panheteroptera</taxon>
        <taxon>Cimicomorpha</taxon>
        <taxon>Miridae</taxon>
        <taxon>Dicyphina</taxon>
        <taxon>Nesidiocoris</taxon>
    </lineage>
</organism>
<evidence type="ECO:0000313" key="1">
    <source>
        <dbReference type="EMBL" id="CAA9994095.1"/>
    </source>
</evidence>
<feature type="non-terminal residue" evidence="1">
    <location>
        <position position="103"/>
    </location>
</feature>
<sequence>METTVYPNKVQCSMGSTLHFWWLEQRGCPIRLIGRTPSDRFPRPQGSIQLPDPCASNQPEPKIVNLVRTFECKLLSVHALMMTSLYYLTLKESKMLRTHLKPI</sequence>
<gene>
    <name evidence="1" type="ORF">NTEN_LOCUS913</name>
</gene>
<dbReference type="EMBL" id="CADCXU010001682">
    <property type="protein sequence ID" value="CAA9994095.1"/>
    <property type="molecule type" value="Genomic_DNA"/>
</dbReference>
<accession>A0A6H5FWD5</accession>
<protein>
    <submittedName>
        <fullName evidence="1">Uncharacterized protein</fullName>
    </submittedName>
</protein>
<evidence type="ECO:0000313" key="2">
    <source>
        <dbReference type="Proteomes" id="UP000479000"/>
    </source>
</evidence>
<proteinExistence type="predicted"/>
<reference evidence="1 2" key="1">
    <citation type="submission" date="2020-02" db="EMBL/GenBank/DDBJ databases">
        <authorList>
            <person name="Ferguson B K."/>
        </authorList>
    </citation>
    <scope>NUCLEOTIDE SEQUENCE [LARGE SCALE GENOMIC DNA]</scope>
</reference>
<dbReference type="Proteomes" id="UP000479000">
    <property type="component" value="Unassembled WGS sequence"/>
</dbReference>
<keyword evidence="2" id="KW-1185">Reference proteome</keyword>
<dbReference type="AlphaFoldDB" id="A0A6H5FWD5"/>